<accession>A0A0C4YJC8</accession>
<organism evidence="1 2">
    <name type="scientific">Cupriavidus basilensis</name>
    <dbReference type="NCBI Taxonomy" id="68895"/>
    <lineage>
        <taxon>Bacteria</taxon>
        <taxon>Pseudomonadati</taxon>
        <taxon>Pseudomonadota</taxon>
        <taxon>Betaproteobacteria</taxon>
        <taxon>Burkholderiales</taxon>
        <taxon>Burkholderiaceae</taxon>
        <taxon>Cupriavidus</taxon>
    </lineage>
</organism>
<protein>
    <submittedName>
        <fullName evidence="1">Uncharacterized protein</fullName>
    </submittedName>
</protein>
<dbReference type="EMBL" id="CP010536">
    <property type="protein sequence ID" value="AJG20791.1"/>
    <property type="molecule type" value="Genomic_DNA"/>
</dbReference>
<keyword evidence="2" id="KW-1185">Reference proteome</keyword>
<sequence length="39" mass="4318">MGHGQSPRCLCVSCVFCIFCMVGLAHPLPEFAATMYRQL</sequence>
<reference evidence="1 2" key="1">
    <citation type="journal article" date="2015" name="Genome Announc.">
        <title>Complete Genome Sequence of Cupriavidus basilensis 4G11, Isolated from the Oak Ridge Field Research Center Site.</title>
        <authorList>
            <person name="Ray J."/>
            <person name="Waters R.J."/>
            <person name="Skerker J.M."/>
            <person name="Kuehl J.V."/>
            <person name="Price M.N."/>
            <person name="Huang J."/>
            <person name="Chakraborty R."/>
            <person name="Arkin A.P."/>
            <person name="Deutschbauer A."/>
        </authorList>
    </citation>
    <scope>NUCLEOTIDE SEQUENCE [LARGE SCALE GENOMIC DNA]</scope>
    <source>
        <strain evidence="1">4G11</strain>
    </source>
</reference>
<evidence type="ECO:0000313" key="2">
    <source>
        <dbReference type="Proteomes" id="UP000031843"/>
    </source>
</evidence>
<gene>
    <name evidence="1" type="ORF">RR42_m3424</name>
</gene>
<evidence type="ECO:0000313" key="1">
    <source>
        <dbReference type="EMBL" id="AJG20791.1"/>
    </source>
</evidence>
<proteinExistence type="predicted"/>
<dbReference type="KEGG" id="cbw:RR42_m3424"/>
<dbReference type="Proteomes" id="UP000031843">
    <property type="component" value="Chromosome main"/>
</dbReference>
<name>A0A0C4YJC8_9BURK</name>
<dbReference type="AlphaFoldDB" id="A0A0C4YJC8"/>